<name>A0A161RJ56_9BACL</name>
<dbReference type="Proteomes" id="UP000076490">
    <property type="component" value="Unassembled WGS sequence"/>
</dbReference>
<gene>
    <name evidence="2" type="ORF">AV656_02955</name>
</gene>
<comment type="caution">
    <text evidence="2">The sequence shown here is derived from an EMBL/GenBank/DDBJ whole genome shotgun (WGS) entry which is preliminary data.</text>
</comment>
<keyword evidence="1" id="KW-1133">Transmembrane helix</keyword>
<feature type="transmembrane region" description="Helical" evidence="1">
    <location>
        <begin position="12"/>
        <end position="30"/>
    </location>
</feature>
<keyword evidence="1" id="KW-0812">Transmembrane</keyword>
<evidence type="ECO:0000313" key="2">
    <source>
        <dbReference type="EMBL" id="KZE40242.1"/>
    </source>
</evidence>
<protein>
    <submittedName>
        <fullName evidence="2">Uncharacterized protein</fullName>
    </submittedName>
</protein>
<sequence>MPPILVAFFKPIVLITLFPVALLIFGLLIAKGKKEEKISTKSLGRSALIIAAIFTFRWMTGYFD</sequence>
<evidence type="ECO:0000256" key="1">
    <source>
        <dbReference type="SAM" id="Phobius"/>
    </source>
</evidence>
<accession>A0A161RJ56</accession>
<evidence type="ECO:0000313" key="3">
    <source>
        <dbReference type="Proteomes" id="UP000076490"/>
    </source>
</evidence>
<dbReference type="EMBL" id="LQNT01000001">
    <property type="protein sequence ID" value="KZE40242.1"/>
    <property type="molecule type" value="Genomic_DNA"/>
</dbReference>
<feature type="transmembrane region" description="Helical" evidence="1">
    <location>
        <begin position="42"/>
        <end position="59"/>
    </location>
</feature>
<dbReference type="AlphaFoldDB" id="A0A161RJ56"/>
<keyword evidence="1" id="KW-0472">Membrane</keyword>
<organism evidence="2 3">
    <name type="scientific">Bhargavaea cecembensis</name>
    <dbReference type="NCBI Taxonomy" id="394098"/>
    <lineage>
        <taxon>Bacteria</taxon>
        <taxon>Bacillati</taxon>
        <taxon>Bacillota</taxon>
        <taxon>Bacilli</taxon>
        <taxon>Bacillales</taxon>
        <taxon>Caryophanaceae</taxon>
        <taxon>Bhargavaea</taxon>
    </lineage>
</organism>
<proteinExistence type="predicted"/>
<reference evidence="2 3" key="1">
    <citation type="submission" date="2016-01" db="EMBL/GenBank/DDBJ databases">
        <title>Whole genome sequencing of Bhargavaea cecembensis T14.</title>
        <authorList>
            <person name="Hong K.W."/>
        </authorList>
    </citation>
    <scope>NUCLEOTIDE SEQUENCE [LARGE SCALE GENOMIC DNA]</scope>
    <source>
        <strain evidence="2 3">T14</strain>
    </source>
</reference>